<protein>
    <recommendedName>
        <fullName evidence="4">DUF3021 domain-containing protein</fullName>
    </recommendedName>
</protein>
<reference evidence="2 3" key="1">
    <citation type="submission" date="2024-04" db="EMBL/GenBank/DDBJ databases">
        <title>Defined microbial consortia suppress multidrug-resistant proinflammatory Enterobacteriaceae via ecological control.</title>
        <authorList>
            <person name="Furuichi M."/>
            <person name="Kawaguchi T."/>
            <person name="Pust M."/>
            <person name="Yasuma K."/>
            <person name="Plichta D."/>
            <person name="Hasegawa N."/>
            <person name="Ohya T."/>
            <person name="Bhattarai S."/>
            <person name="Sasajima S."/>
            <person name="Aoto Y."/>
            <person name="Tuganbaev T."/>
            <person name="Yaginuma M."/>
            <person name="Ueda M."/>
            <person name="Okahashi N."/>
            <person name="Amafuji K."/>
            <person name="Kiridooshi Y."/>
            <person name="Sugita K."/>
            <person name="Strazar M."/>
            <person name="Skelly A."/>
            <person name="Suda W."/>
            <person name="Hattori M."/>
            <person name="Nakamoto N."/>
            <person name="Caballero S."/>
            <person name="Norman J."/>
            <person name="Olle B."/>
            <person name="Tanoue T."/>
            <person name="Arita M."/>
            <person name="Bucci V."/>
            <person name="Atarashi K."/>
            <person name="Xavier R."/>
            <person name="Honda K."/>
        </authorList>
    </citation>
    <scope>NUCLEOTIDE SEQUENCE [LARGE SCALE GENOMIC DNA]</scope>
    <source>
        <strain evidence="3">k04-0078-D8-1</strain>
    </source>
</reference>
<sequence>MKKVVINIMASTGIILLVLSIVAMMYGGKAICINTIFEVTMLSTFMHLGFLVLHRFDIQNPVLEILIDISYTMAITLMAGAFFHWFQSTPIWVLILMVFAIYLVGYLIDLYRTKEEVRIINELLQNRKKDMSNE</sequence>
<accession>A0ABQ0B9D6</accession>
<gene>
    <name evidence="2" type="ORF">K040078D81_21720</name>
</gene>
<name>A0ABQ0B9D6_9FIRM</name>
<organism evidence="2 3">
    <name type="scientific">Blautia hominis</name>
    <dbReference type="NCBI Taxonomy" id="2025493"/>
    <lineage>
        <taxon>Bacteria</taxon>
        <taxon>Bacillati</taxon>
        <taxon>Bacillota</taxon>
        <taxon>Clostridia</taxon>
        <taxon>Lachnospirales</taxon>
        <taxon>Lachnospiraceae</taxon>
        <taxon>Blautia</taxon>
    </lineage>
</organism>
<feature type="transmembrane region" description="Helical" evidence="1">
    <location>
        <begin position="91"/>
        <end position="111"/>
    </location>
</feature>
<evidence type="ECO:0000313" key="2">
    <source>
        <dbReference type="EMBL" id="GAA6408055.1"/>
    </source>
</evidence>
<keyword evidence="3" id="KW-1185">Reference proteome</keyword>
<feature type="transmembrane region" description="Helical" evidence="1">
    <location>
        <begin position="7"/>
        <end position="27"/>
    </location>
</feature>
<feature type="transmembrane region" description="Helical" evidence="1">
    <location>
        <begin position="65"/>
        <end position="85"/>
    </location>
</feature>
<feature type="transmembrane region" description="Helical" evidence="1">
    <location>
        <begin position="33"/>
        <end position="53"/>
    </location>
</feature>
<dbReference type="RefSeq" id="WP_158661671.1">
    <property type="nucleotide sequence ID" value="NZ_BAABYW010000001.1"/>
</dbReference>
<dbReference type="Proteomes" id="UP001600943">
    <property type="component" value="Unassembled WGS sequence"/>
</dbReference>
<proteinExistence type="predicted"/>
<keyword evidence="1" id="KW-1133">Transmembrane helix</keyword>
<keyword evidence="1" id="KW-0812">Transmembrane</keyword>
<comment type="caution">
    <text evidence="2">The sequence shown here is derived from an EMBL/GenBank/DDBJ whole genome shotgun (WGS) entry which is preliminary data.</text>
</comment>
<keyword evidence="1" id="KW-0472">Membrane</keyword>
<evidence type="ECO:0008006" key="4">
    <source>
        <dbReference type="Google" id="ProtNLM"/>
    </source>
</evidence>
<dbReference type="EMBL" id="BAABYW010000001">
    <property type="protein sequence ID" value="GAA6408055.1"/>
    <property type="molecule type" value="Genomic_DNA"/>
</dbReference>
<evidence type="ECO:0000256" key="1">
    <source>
        <dbReference type="SAM" id="Phobius"/>
    </source>
</evidence>
<evidence type="ECO:0000313" key="3">
    <source>
        <dbReference type="Proteomes" id="UP001600943"/>
    </source>
</evidence>